<feature type="compositionally biased region" description="Low complexity" evidence="2">
    <location>
        <begin position="736"/>
        <end position="748"/>
    </location>
</feature>
<organism evidence="5">
    <name type="scientific">Aureococcus anophagefferens</name>
    <name type="common">Harmful bloom alga</name>
    <dbReference type="NCBI Taxonomy" id="44056"/>
    <lineage>
        <taxon>Eukaryota</taxon>
        <taxon>Sar</taxon>
        <taxon>Stramenopiles</taxon>
        <taxon>Ochrophyta</taxon>
        <taxon>Pelagophyceae</taxon>
        <taxon>Pelagomonadales</taxon>
        <taxon>Pelagomonadaceae</taxon>
        <taxon>Aureococcus</taxon>
    </lineage>
</organism>
<dbReference type="CDD" id="cd06257">
    <property type="entry name" value="DnaJ"/>
    <property type="match status" value="1"/>
</dbReference>
<evidence type="ECO:0000259" key="3">
    <source>
        <dbReference type="PROSITE" id="PS50076"/>
    </source>
</evidence>
<dbReference type="Gene3D" id="1.25.40.10">
    <property type="entry name" value="Tetratricopeptide repeat domain"/>
    <property type="match status" value="2"/>
</dbReference>
<dbReference type="InterPro" id="IPR011990">
    <property type="entry name" value="TPR-like_helical_dom_sf"/>
</dbReference>
<dbReference type="RefSeq" id="XP_009033948.1">
    <property type="nucleotide sequence ID" value="XM_009035700.1"/>
</dbReference>
<feature type="region of interest" description="Disordered" evidence="2">
    <location>
        <begin position="58"/>
        <end position="241"/>
    </location>
</feature>
<keyword evidence="5" id="KW-1185">Reference proteome</keyword>
<feature type="compositionally biased region" description="Basic residues" evidence="2">
    <location>
        <begin position="432"/>
        <end position="442"/>
    </location>
</feature>
<dbReference type="Gene3D" id="1.10.287.110">
    <property type="entry name" value="DnaJ domain"/>
    <property type="match status" value="1"/>
</dbReference>
<dbReference type="InParanoid" id="F0XZL3"/>
<sequence length="893" mass="94572">MDIEQTLENLTLNKGKLDYATILKLQETLADACRIHDETHADEMAAVLEKMRLRGSEGAADAAAPQPAYDFTSPGRGAASDAQWSPTPLGADGERSAPDLGGFHIGTTAPPKAPPRPDAARRLDFASMDVDDEPPPPPPAVPPPPAAVPGVFAVGAPPPAPPAPRKATKNARSPAPQSALSDAAEPQSVLPPEDAPMDEDGGPTFSEGPTFTVGTQSPDRKPASAKKKRERRRSRVDAPKDPGALEWYERAGREYEGGDYDGATRSYGVALKLAVPGWALAAKALGNRGAALTMLGKHEEALEDCDAAVELEPTLAKVHNRSARLRLALGLPKAASRSFERARDAAKRLVDDARLRGSAAPHDALNALQTADAGLVDVERYKDALRRCGAALDGARQKAREAGAANDENAGPALFPGKGDESPTTPDEPRRHGSAAKKRRDARRAAYDADCDRALKAAEDALLRAPLSRDARLAKASALHRLDKWRECAEFCETCATTAARPKGGAEDDRGRAARVALALARASPLDESLGGEAEERSLAELWVWTLRCAEAPDAACDGAKSLADAALAAVAAADVTRGPSPEERRARTRCELELNRATKTRRAKVRADDAYARGHYRAAAAMYKDALRLDAFDELDGLRAAIHCNVAACALVLDRGAEAADHCSKALRLRPGYLRARLRRARARSRSDDLPGAVKDFDHYVRGAAGSRAASAADVADAKRERRATQDALDDRARAAAAARARPGASAFHGRRPPAAPRPAAPPPPPRQSYAHPRPSASSSSSARAPHADAFFGRARGAPPPPAASSWRRRDDKPKPRARPASSSAGVAAKASHHAVLGVASDAPPGVVKKAYAKLALKFHPDRNDSPGATAAMARINEAYEKAMEAANSRHR</sequence>
<reference evidence="4 5" key="1">
    <citation type="journal article" date="2011" name="Proc. Natl. Acad. Sci. U.S.A.">
        <title>Niche of harmful alga Aureococcus anophagefferens revealed through ecogenomics.</title>
        <authorList>
            <person name="Gobler C.J."/>
            <person name="Berry D.L."/>
            <person name="Dyhrman S.T."/>
            <person name="Wilhelm S.W."/>
            <person name="Salamov A."/>
            <person name="Lobanov A.V."/>
            <person name="Zhang Y."/>
            <person name="Collier J.L."/>
            <person name="Wurch L.L."/>
            <person name="Kustka A.B."/>
            <person name="Dill B.D."/>
            <person name="Shah M."/>
            <person name="VerBerkmoes N.C."/>
            <person name="Kuo A."/>
            <person name="Terry A."/>
            <person name="Pangilinan J."/>
            <person name="Lindquist E.A."/>
            <person name="Lucas S."/>
            <person name="Paulsen I.T."/>
            <person name="Hattenrath-Lehmann T.K."/>
            <person name="Talmage S.C."/>
            <person name="Walker E.A."/>
            <person name="Koch F."/>
            <person name="Burson A.M."/>
            <person name="Marcoval M.A."/>
            <person name="Tang Y.Z."/>
            <person name="Lecleir G.R."/>
            <person name="Coyne K.J."/>
            <person name="Berg G.M."/>
            <person name="Bertrand E.M."/>
            <person name="Saito M.A."/>
            <person name="Gladyshev V.N."/>
            <person name="Grigoriev I.V."/>
        </authorList>
    </citation>
    <scope>NUCLEOTIDE SEQUENCE [LARGE SCALE GENOMIC DNA]</scope>
    <source>
        <strain evidence="5">CCMP 1984</strain>
    </source>
</reference>
<dbReference type="OrthoDB" id="2335338at2759"/>
<name>F0XZL3_AURAN</name>
<feature type="compositionally biased region" description="Low complexity" evidence="2">
    <location>
        <begin position="59"/>
        <end position="68"/>
    </location>
</feature>
<dbReference type="KEGG" id="aaf:AURANDRAFT_61772"/>
<dbReference type="SUPFAM" id="SSF48452">
    <property type="entry name" value="TPR-like"/>
    <property type="match status" value="2"/>
</dbReference>
<feature type="compositionally biased region" description="Pro residues" evidence="2">
    <location>
        <begin position="755"/>
        <end position="768"/>
    </location>
</feature>
<dbReference type="SMART" id="SM00028">
    <property type="entry name" value="TPR"/>
    <property type="match status" value="5"/>
</dbReference>
<feature type="region of interest" description="Disordered" evidence="2">
    <location>
        <begin position="709"/>
        <end position="830"/>
    </location>
</feature>
<feature type="domain" description="J" evidence="3">
    <location>
        <begin position="833"/>
        <end position="893"/>
    </location>
</feature>
<dbReference type="AlphaFoldDB" id="F0XZL3"/>
<dbReference type="InterPro" id="IPR001623">
    <property type="entry name" value="DnaJ_domain"/>
</dbReference>
<dbReference type="PANTHER" id="PTHR44200">
    <property type="entry name" value="DNAJ HOMOLOG SUBFAMILY C MEMBER 7"/>
    <property type="match status" value="1"/>
</dbReference>
<keyword evidence="1" id="KW-0802">TPR repeat</keyword>
<feature type="compositionally biased region" description="Polar residues" evidence="2">
    <location>
        <begin position="207"/>
        <end position="217"/>
    </location>
</feature>
<dbReference type="PROSITE" id="PS50005">
    <property type="entry name" value="TPR"/>
    <property type="match status" value="1"/>
</dbReference>
<feature type="region of interest" description="Disordered" evidence="2">
    <location>
        <begin position="399"/>
        <end position="442"/>
    </location>
</feature>
<dbReference type="Pfam" id="PF00226">
    <property type="entry name" value="DnaJ"/>
    <property type="match status" value="1"/>
</dbReference>
<gene>
    <name evidence="4" type="ORF">AURANDRAFT_61772</name>
</gene>
<feature type="compositionally biased region" description="Low complexity" evidence="2">
    <location>
        <begin position="772"/>
        <end position="798"/>
    </location>
</feature>
<accession>F0XZL3</accession>
<evidence type="ECO:0000313" key="5">
    <source>
        <dbReference type="Proteomes" id="UP000002729"/>
    </source>
</evidence>
<evidence type="ECO:0000256" key="2">
    <source>
        <dbReference type="SAM" id="MobiDB-lite"/>
    </source>
</evidence>
<feature type="compositionally biased region" description="Basic and acidic residues" evidence="2">
    <location>
        <begin position="717"/>
        <end position="735"/>
    </location>
</feature>
<protein>
    <recommendedName>
        <fullName evidence="3">J domain-containing protein</fullName>
    </recommendedName>
</protein>
<feature type="compositionally biased region" description="Pro residues" evidence="2">
    <location>
        <begin position="135"/>
        <end position="147"/>
    </location>
</feature>
<dbReference type="SUPFAM" id="SSF46565">
    <property type="entry name" value="Chaperone J-domain"/>
    <property type="match status" value="1"/>
</dbReference>
<dbReference type="InterPro" id="IPR019734">
    <property type="entry name" value="TPR_rpt"/>
</dbReference>
<dbReference type="Pfam" id="PF00515">
    <property type="entry name" value="TPR_1"/>
    <property type="match status" value="1"/>
</dbReference>
<dbReference type="OMA" id="ESHMSNT"/>
<evidence type="ECO:0000256" key="1">
    <source>
        <dbReference type="PROSITE-ProRule" id="PRU00339"/>
    </source>
</evidence>
<dbReference type="GeneID" id="20223607"/>
<dbReference type="PROSITE" id="PS50076">
    <property type="entry name" value="DNAJ_2"/>
    <property type="match status" value="1"/>
</dbReference>
<dbReference type="eggNOG" id="KOG1124">
    <property type="taxonomic scope" value="Eukaryota"/>
</dbReference>
<feature type="repeat" description="TPR" evidence="1">
    <location>
        <begin position="282"/>
        <end position="315"/>
    </location>
</feature>
<dbReference type="Proteomes" id="UP000002729">
    <property type="component" value="Unassembled WGS sequence"/>
</dbReference>
<evidence type="ECO:0000313" key="4">
    <source>
        <dbReference type="EMBL" id="EGB11597.1"/>
    </source>
</evidence>
<dbReference type="PRINTS" id="PR00625">
    <property type="entry name" value="JDOMAIN"/>
</dbReference>
<proteinExistence type="predicted"/>
<feature type="compositionally biased region" description="Basic residues" evidence="2">
    <location>
        <begin position="223"/>
        <end position="234"/>
    </location>
</feature>
<dbReference type="SMART" id="SM00271">
    <property type="entry name" value="DnaJ"/>
    <property type="match status" value="1"/>
</dbReference>
<dbReference type="InterPro" id="IPR036869">
    <property type="entry name" value="J_dom_sf"/>
</dbReference>
<dbReference type="EMBL" id="GL833122">
    <property type="protein sequence ID" value="EGB11597.1"/>
    <property type="molecule type" value="Genomic_DNA"/>
</dbReference>
<dbReference type="PANTHER" id="PTHR44200:SF1">
    <property type="entry name" value="DNAJ HOMOLOG SUBFAMILY C MEMBER 7"/>
    <property type="match status" value="1"/>
</dbReference>
<feature type="compositionally biased region" description="Low complexity" evidence="2">
    <location>
        <begin position="820"/>
        <end position="830"/>
    </location>
</feature>
<dbReference type="InterPro" id="IPR052758">
    <property type="entry name" value="SRC_co-chaperone"/>
</dbReference>